<evidence type="ECO:0000313" key="12">
    <source>
        <dbReference type="Proteomes" id="UP000070544"/>
    </source>
</evidence>
<keyword evidence="2 10" id="KW-0444">Lipid biosynthesis</keyword>
<feature type="transmembrane region" description="Helical" evidence="10">
    <location>
        <begin position="263"/>
        <end position="285"/>
    </location>
</feature>
<evidence type="ECO:0000256" key="8">
    <source>
        <dbReference type="ARBA" id="ARBA00023136"/>
    </source>
</evidence>
<dbReference type="GO" id="GO:0030148">
    <property type="term" value="P:sphingolipid biosynthetic process"/>
    <property type="evidence" value="ECO:0007669"/>
    <property type="project" value="TreeGrafter"/>
</dbReference>
<dbReference type="Proteomes" id="UP000070544">
    <property type="component" value="Unassembled WGS sequence"/>
</dbReference>
<comment type="similarity">
    <text evidence="10">Belongs to the ELO family.</text>
</comment>
<feature type="transmembrane region" description="Helical" evidence="10">
    <location>
        <begin position="168"/>
        <end position="189"/>
    </location>
</feature>
<name>A0A139A0W7_GONPJ</name>
<dbReference type="STRING" id="1344416.A0A139A0W7"/>
<dbReference type="GO" id="GO:0009922">
    <property type="term" value="F:fatty acid elongase activity"/>
    <property type="evidence" value="ECO:0007669"/>
    <property type="project" value="InterPro"/>
</dbReference>
<dbReference type="PANTHER" id="PTHR11157:SF126">
    <property type="entry name" value="ELONGATION OF VERY LONG CHAIN FATTY ACIDS PROTEIN"/>
    <property type="match status" value="1"/>
</dbReference>
<protein>
    <recommendedName>
        <fullName evidence="10">Elongation of fatty acids protein</fullName>
        <ecNumber evidence="10">2.3.1.-</ecNumber>
    </recommendedName>
</protein>
<dbReference type="Pfam" id="PF01151">
    <property type="entry name" value="ELO"/>
    <property type="match status" value="1"/>
</dbReference>
<dbReference type="EC" id="2.3.1.-" evidence="10"/>
<evidence type="ECO:0000256" key="6">
    <source>
        <dbReference type="ARBA" id="ARBA00022989"/>
    </source>
</evidence>
<dbReference type="GO" id="GO:0034626">
    <property type="term" value="P:fatty acid elongation, polyunsaturated fatty acid"/>
    <property type="evidence" value="ECO:0007669"/>
    <property type="project" value="TreeGrafter"/>
</dbReference>
<keyword evidence="3 10" id="KW-0808">Transferase</keyword>
<sequence>MPLASQIAGYNPLFSYKPILWTIGVTRTIENALAPLYQPFSKAVFAIVKFVIGDGLWNKFVWWMDNNKVPSVDRLNLPMTYSPLQPLLLGGLYIAGIYIGKRYMDKPERKPVDMTNYSYFHNSFLVALNGYMMWGFITEAWFNGGFTAVLGPWGQLPDLSPKGDGVPLIMWMYYWSKIPDFLDTVIMVLKKNFHQITFLHLYHHASMVFMMWLIQYSCPGGDMIHTPTINSFVHVVMYGYYLGRSLKFEWLAFIKKYITQMQLTQFGIGMANALYLMGSYLYGLPYGTPNDVWTTFTHLRARPDLYPLLISGTTVSYLSTMVYLFMDFYIKDRKREAAARKARAANGSAPGGKAIEGK</sequence>
<feature type="transmembrane region" description="Helical" evidence="10">
    <location>
        <begin position="201"/>
        <end position="217"/>
    </location>
</feature>
<feature type="transmembrane region" description="Helical" evidence="10">
    <location>
        <begin position="305"/>
        <end position="326"/>
    </location>
</feature>
<dbReference type="GO" id="GO:0019367">
    <property type="term" value="P:fatty acid elongation, saturated fatty acid"/>
    <property type="evidence" value="ECO:0007669"/>
    <property type="project" value="TreeGrafter"/>
</dbReference>
<dbReference type="AlphaFoldDB" id="A0A139A0W7"/>
<feature type="transmembrane region" description="Helical" evidence="10">
    <location>
        <begin position="83"/>
        <end position="99"/>
    </location>
</feature>
<dbReference type="InterPro" id="IPR002076">
    <property type="entry name" value="ELO_fam"/>
</dbReference>
<evidence type="ECO:0000256" key="1">
    <source>
        <dbReference type="ARBA" id="ARBA00004141"/>
    </source>
</evidence>
<feature type="transmembrane region" description="Helical" evidence="10">
    <location>
        <begin position="223"/>
        <end position="242"/>
    </location>
</feature>
<evidence type="ECO:0000256" key="10">
    <source>
        <dbReference type="RuleBase" id="RU361115"/>
    </source>
</evidence>
<evidence type="ECO:0000313" key="11">
    <source>
        <dbReference type="EMBL" id="KXS10419.1"/>
    </source>
</evidence>
<keyword evidence="5 10" id="KW-0276">Fatty acid metabolism</keyword>
<dbReference type="GO" id="GO:0034625">
    <property type="term" value="P:fatty acid elongation, monounsaturated fatty acid"/>
    <property type="evidence" value="ECO:0007669"/>
    <property type="project" value="TreeGrafter"/>
</dbReference>
<keyword evidence="9 10" id="KW-0275">Fatty acid biosynthesis</keyword>
<proteinExistence type="inferred from homology"/>
<dbReference type="GO" id="GO:0005789">
    <property type="term" value="C:endoplasmic reticulum membrane"/>
    <property type="evidence" value="ECO:0007669"/>
    <property type="project" value="TreeGrafter"/>
</dbReference>
<evidence type="ECO:0000256" key="5">
    <source>
        <dbReference type="ARBA" id="ARBA00022832"/>
    </source>
</evidence>
<evidence type="ECO:0000256" key="9">
    <source>
        <dbReference type="ARBA" id="ARBA00023160"/>
    </source>
</evidence>
<organism evidence="11 12">
    <name type="scientific">Gonapodya prolifera (strain JEL478)</name>
    <name type="common">Monoblepharis prolifera</name>
    <dbReference type="NCBI Taxonomy" id="1344416"/>
    <lineage>
        <taxon>Eukaryota</taxon>
        <taxon>Fungi</taxon>
        <taxon>Fungi incertae sedis</taxon>
        <taxon>Chytridiomycota</taxon>
        <taxon>Chytridiomycota incertae sedis</taxon>
        <taxon>Monoblepharidomycetes</taxon>
        <taxon>Monoblepharidales</taxon>
        <taxon>Gonapodyaceae</taxon>
        <taxon>Gonapodya</taxon>
    </lineage>
</organism>
<dbReference type="GO" id="GO:0042761">
    <property type="term" value="P:very long-chain fatty acid biosynthetic process"/>
    <property type="evidence" value="ECO:0007669"/>
    <property type="project" value="TreeGrafter"/>
</dbReference>
<dbReference type="OrthoDB" id="434092at2759"/>
<evidence type="ECO:0000256" key="4">
    <source>
        <dbReference type="ARBA" id="ARBA00022692"/>
    </source>
</evidence>
<gene>
    <name evidence="11" type="ORF">M427DRAFT_62395</name>
</gene>
<evidence type="ECO:0000256" key="3">
    <source>
        <dbReference type="ARBA" id="ARBA00022679"/>
    </source>
</evidence>
<comment type="catalytic activity">
    <reaction evidence="10">
        <text>an acyl-CoA + malonyl-CoA + H(+) = a 3-oxoacyl-CoA + CO2 + CoA</text>
        <dbReference type="Rhea" id="RHEA:50252"/>
        <dbReference type="ChEBI" id="CHEBI:15378"/>
        <dbReference type="ChEBI" id="CHEBI:16526"/>
        <dbReference type="ChEBI" id="CHEBI:57287"/>
        <dbReference type="ChEBI" id="CHEBI:57384"/>
        <dbReference type="ChEBI" id="CHEBI:58342"/>
        <dbReference type="ChEBI" id="CHEBI:90726"/>
    </reaction>
    <physiologicalReaction direction="left-to-right" evidence="10">
        <dbReference type="Rhea" id="RHEA:50253"/>
    </physiologicalReaction>
</comment>
<accession>A0A139A0W7</accession>
<keyword evidence="6 10" id="KW-1133">Transmembrane helix</keyword>
<comment type="subcellular location">
    <subcellularLocation>
        <location evidence="1">Membrane</location>
        <topology evidence="1">Multi-pass membrane protein</topology>
    </subcellularLocation>
</comment>
<keyword evidence="4 10" id="KW-0812">Transmembrane</keyword>
<evidence type="ECO:0000256" key="2">
    <source>
        <dbReference type="ARBA" id="ARBA00022516"/>
    </source>
</evidence>
<reference evidence="11 12" key="1">
    <citation type="journal article" date="2015" name="Genome Biol. Evol.">
        <title>Phylogenomic analyses indicate that early fungi evolved digesting cell walls of algal ancestors of land plants.</title>
        <authorList>
            <person name="Chang Y."/>
            <person name="Wang S."/>
            <person name="Sekimoto S."/>
            <person name="Aerts A.L."/>
            <person name="Choi C."/>
            <person name="Clum A."/>
            <person name="LaButti K.M."/>
            <person name="Lindquist E.A."/>
            <person name="Yee Ngan C."/>
            <person name="Ohm R.A."/>
            <person name="Salamov A.A."/>
            <person name="Grigoriev I.V."/>
            <person name="Spatafora J.W."/>
            <person name="Berbee M.L."/>
        </authorList>
    </citation>
    <scope>NUCLEOTIDE SEQUENCE [LARGE SCALE GENOMIC DNA]</scope>
    <source>
        <strain evidence="11 12">JEL478</strain>
    </source>
</reference>
<keyword evidence="7 10" id="KW-0443">Lipid metabolism</keyword>
<feature type="transmembrane region" description="Helical" evidence="10">
    <location>
        <begin position="119"/>
        <end position="137"/>
    </location>
</feature>
<dbReference type="EMBL" id="KQ965827">
    <property type="protein sequence ID" value="KXS10419.1"/>
    <property type="molecule type" value="Genomic_DNA"/>
</dbReference>
<evidence type="ECO:0000256" key="7">
    <source>
        <dbReference type="ARBA" id="ARBA00023098"/>
    </source>
</evidence>
<dbReference type="PANTHER" id="PTHR11157">
    <property type="entry name" value="FATTY ACID ACYL TRANSFERASE-RELATED"/>
    <property type="match status" value="1"/>
</dbReference>
<keyword evidence="12" id="KW-1185">Reference proteome</keyword>
<keyword evidence="8 10" id="KW-0472">Membrane</keyword>